<evidence type="ECO:0000313" key="2">
    <source>
        <dbReference type="Proteomes" id="UP000276991"/>
    </source>
</evidence>
<dbReference type="EMBL" id="UPTC01005652">
    <property type="protein sequence ID" value="VBB35353.1"/>
    <property type="molecule type" value="Genomic_DNA"/>
</dbReference>
<organism evidence="1 2">
    <name type="scientific">Acanthocheilonema viteae</name>
    <name type="common">Filarial nematode worm</name>
    <name type="synonym">Dipetalonema viteae</name>
    <dbReference type="NCBI Taxonomy" id="6277"/>
    <lineage>
        <taxon>Eukaryota</taxon>
        <taxon>Metazoa</taxon>
        <taxon>Ecdysozoa</taxon>
        <taxon>Nematoda</taxon>
        <taxon>Chromadorea</taxon>
        <taxon>Rhabditida</taxon>
        <taxon>Spirurina</taxon>
        <taxon>Spiruromorpha</taxon>
        <taxon>Filarioidea</taxon>
        <taxon>Onchocercidae</taxon>
        <taxon>Acanthocheilonema</taxon>
    </lineage>
</organism>
<sequence>EAIRPLRKELEKDKDELQRTSHECMTLIEEVLLEKYTPVSKMEAQCDQFEAMIDLQIYVFME</sequence>
<protein>
    <submittedName>
        <fullName evidence="1">Uncharacterized protein</fullName>
    </submittedName>
</protein>
<gene>
    <name evidence="1" type="ORF">NAV_LOCUS10144</name>
</gene>
<feature type="non-terminal residue" evidence="1">
    <location>
        <position position="1"/>
    </location>
</feature>
<name>A0A498SYI5_ACAVI</name>
<dbReference type="Proteomes" id="UP000276991">
    <property type="component" value="Unassembled WGS sequence"/>
</dbReference>
<proteinExistence type="predicted"/>
<reference evidence="1 2" key="1">
    <citation type="submission" date="2018-08" db="EMBL/GenBank/DDBJ databases">
        <authorList>
            <person name="Laetsch R D."/>
            <person name="Stevens L."/>
            <person name="Kumar S."/>
            <person name="Blaxter L. M."/>
        </authorList>
    </citation>
    <scope>NUCLEOTIDE SEQUENCE [LARGE SCALE GENOMIC DNA]</scope>
</reference>
<keyword evidence="2" id="KW-1185">Reference proteome</keyword>
<evidence type="ECO:0000313" key="1">
    <source>
        <dbReference type="EMBL" id="VBB35353.1"/>
    </source>
</evidence>
<accession>A0A498SYI5</accession>
<dbReference type="AlphaFoldDB" id="A0A498SYI5"/>